<proteinExistence type="predicted"/>
<dbReference type="EMBL" id="LGRX02025074">
    <property type="protein sequence ID" value="KAK3252966.1"/>
    <property type="molecule type" value="Genomic_DNA"/>
</dbReference>
<comment type="caution">
    <text evidence="1">The sequence shown here is derived from an EMBL/GenBank/DDBJ whole genome shotgun (WGS) entry which is preliminary data.</text>
</comment>
<keyword evidence="2" id="KW-1185">Reference proteome</keyword>
<dbReference type="Proteomes" id="UP001190700">
    <property type="component" value="Unassembled WGS sequence"/>
</dbReference>
<name>A0AAE0F5M5_9CHLO</name>
<gene>
    <name evidence="1" type="ORF">CYMTET_37758</name>
</gene>
<evidence type="ECO:0000313" key="2">
    <source>
        <dbReference type="Proteomes" id="UP001190700"/>
    </source>
</evidence>
<sequence>MDKMAVQLGEDAGLMRFQSFFQISFLQCVSEWRSSMVCFLETCLIDISGLDSDVIEIDNYNTYNLHGSIDGNRFGHSELRFQDHFQSG</sequence>
<protein>
    <submittedName>
        <fullName evidence="1">Uncharacterized protein</fullName>
    </submittedName>
</protein>
<reference evidence="1 2" key="1">
    <citation type="journal article" date="2015" name="Genome Biol. Evol.">
        <title>Comparative Genomics of a Bacterivorous Green Alga Reveals Evolutionary Causalities and Consequences of Phago-Mixotrophic Mode of Nutrition.</title>
        <authorList>
            <person name="Burns J.A."/>
            <person name="Paasch A."/>
            <person name="Narechania A."/>
            <person name="Kim E."/>
        </authorList>
    </citation>
    <scope>NUCLEOTIDE SEQUENCE [LARGE SCALE GENOMIC DNA]</scope>
    <source>
        <strain evidence="1 2">PLY_AMNH</strain>
    </source>
</reference>
<evidence type="ECO:0000313" key="1">
    <source>
        <dbReference type="EMBL" id="KAK3252966.1"/>
    </source>
</evidence>
<organism evidence="1 2">
    <name type="scientific">Cymbomonas tetramitiformis</name>
    <dbReference type="NCBI Taxonomy" id="36881"/>
    <lineage>
        <taxon>Eukaryota</taxon>
        <taxon>Viridiplantae</taxon>
        <taxon>Chlorophyta</taxon>
        <taxon>Pyramimonadophyceae</taxon>
        <taxon>Pyramimonadales</taxon>
        <taxon>Pyramimonadaceae</taxon>
        <taxon>Cymbomonas</taxon>
    </lineage>
</organism>
<accession>A0AAE0F5M5</accession>
<dbReference type="AlphaFoldDB" id="A0AAE0F5M5"/>